<evidence type="ECO:0000256" key="3">
    <source>
        <dbReference type="ARBA" id="ARBA00022525"/>
    </source>
</evidence>
<feature type="chain" id="PRO_5013174973" description="Peptidase A1 domain-containing protein" evidence="5">
    <location>
        <begin position="24"/>
        <end position="419"/>
    </location>
</feature>
<sequence>MASFKFFLLLCCSLFHFLYQVHAHISVPDSVLLPVTKDLATLQYVTQIDYGIPQVPTKLVIDLGSPFLWVDCASGYVSSKRIIPSCSIQCSSAKAFRFGNNSCFSGTSRSEAHPSTCDLFTENGITQLTSRGELAEDIVAIQSVEDGKIMKIDHFLFACAPTSLLNGLARGAQGMLGLGRSPVALPSQLAAAFDFHKKFASCLSSSNGFILFGGRDSLFSPDISRSLTYTPLVCNPGGNNQEYFINVRSIKINGKRLALGQGGIKGTKISTTVPYTTLESSIYGTLVKAYIRAANVVNMTMVAPVAPFGLCFSSKGIGVNELGADVPAIELVLQSEMVKWRIHGRNSMVGVSDEVMCLGLLDGGLDSNTSIVIGGLQLEDTLLDFDLGTCMLGFSLPHQMRQTSCSKFLLESTSLKESM</sequence>
<dbReference type="InterPro" id="IPR021109">
    <property type="entry name" value="Peptidase_aspartic_dom_sf"/>
</dbReference>
<keyword evidence="4 5" id="KW-0732">Signal</keyword>
<dbReference type="GO" id="GO:0004190">
    <property type="term" value="F:aspartic-type endopeptidase activity"/>
    <property type="evidence" value="ECO:0007669"/>
    <property type="project" value="InterPro"/>
</dbReference>
<dbReference type="GO" id="GO:0005576">
    <property type="term" value="C:extracellular region"/>
    <property type="evidence" value="ECO:0007669"/>
    <property type="project" value="UniProtKB-SubCell"/>
</dbReference>
<dbReference type="STRING" id="3983.A0A2C9WAA8"/>
<dbReference type="FunFam" id="2.40.70.10:FF:000045">
    <property type="entry name" value="Basic 7S globulin"/>
    <property type="match status" value="1"/>
</dbReference>
<dbReference type="EMBL" id="CM004389">
    <property type="protein sequence ID" value="OAY55842.1"/>
    <property type="molecule type" value="Genomic_DNA"/>
</dbReference>
<accession>A0A2C9WAA8</accession>
<evidence type="ECO:0000256" key="4">
    <source>
        <dbReference type="ARBA" id="ARBA00022729"/>
    </source>
</evidence>
<dbReference type="OrthoDB" id="1162128at2759"/>
<evidence type="ECO:0000313" key="8">
    <source>
        <dbReference type="Proteomes" id="UP000091857"/>
    </source>
</evidence>
<proteinExistence type="inferred from homology"/>
<evidence type="ECO:0000259" key="6">
    <source>
        <dbReference type="PROSITE" id="PS51767"/>
    </source>
</evidence>
<name>A0A2C9WAA8_MANES</name>
<dbReference type="Gramene" id="Manes.03G184100.1.v8.1">
    <property type="protein sequence ID" value="Manes.03G184100.1.v8.1.CDS.1"/>
    <property type="gene ID" value="Manes.03G184100.v8.1"/>
</dbReference>
<organism evidence="7 8">
    <name type="scientific">Manihot esculenta</name>
    <name type="common">Cassava</name>
    <name type="synonym">Jatropha manihot</name>
    <dbReference type="NCBI Taxonomy" id="3983"/>
    <lineage>
        <taxon>Eukaryota</taxon>
        <taxon>Viridiplantae</taxon>
        <taxon>Streptophyta</taxon>
        <taxon>Embryophyta</taxon>
        <taxon>Tracheophyta</taxon>
        <taxon>Spermatophyta</taxon>
        <taxon>Magnoliopsida</taxon>
        <taxon>eudicotyledons</taxon>
        <taxon>Gunneridae</taxon>
        <taxon>Pentapetalae</taxon>
        <taxon>rosids</taxon>
        <taxon>fabids</taxon>
        <taxon>Malpighiales</taxon>
        <taxon>Euphorbiaceae</taxon>
        <taxon>Crotonoideae</taxon>
        <taxon>Manihoteae</taxon>
        <taxon>Manihot</taxon>
    </lineage>
</organism>
<comment type="caution">
    <text evidence="7">The sequence shown here is derived from an EMBL/GenBank/DDBJ whole genome shotgun (WGS) entry which is preliminary data.</text>
</comment>
<dbReference type="FunFam" id="2.40.70.10:FF:000041">
    <property type="entry name" value="Basic 7S globulin"/>
    <property type="match status" value="1"/>
</dbReference>
<dbReference type="PANTHER" id="PTHR47965:SF46">
    <property type="entry name" value="BASIC 7S GLOBULIN-LIKE"/>
    <property type="match status" value="1"/>
</dbReference>
<keyword evidence="8" id="KW-1185">Reference proteome</keyword>
<evidence type="ECO:0000256" key="2">
    <source>
        <dbReference type="ARBA" id="ARBA00007447"/>
    </source>
</evidence>
<evidence type="ECO:0000256" key="1">
    <source>
        <dbReference type="ARBA" id="ARBA00004239"/>
    </source>
</evidence>
<dbReference type="SUPFAM" id="SSF50630">
    <property type="entry name" value="Acid proteases"/>
    <property type="match status" value="1"/>
</dbReference>
<dbReference type="GO" id="GO:0006508">
    <property type="term" value="P:proteolysis"/>
    <property type="evidence" value="ECO:0007669"/>
    <property type="project" value="InterPro"/>
</dbReference>
<dbReference type="Pfam" id="PF14541">
    <property type="entry name" value="TAXi_C"/>
    <property type="match status" value="1"/>
</dbReference>
<comment type="similarity">
    <text evidence="2">Belongs to the peptidase A1 family.</text>
</comment>
<dbReference type="Gene3D" id="2.40.70.10">
    <property type="entry name" value="Acid Proteases"/>
    <property type="match status" value="2"/>
</dbReference>
<dbReference type="Proteomes" id="UP000091857">
    <property type="component" value="Chromosome 3"/>
</dbReference>
<reference evidence="8" key="1">
    <citation type="journal article" date="2016" name="Nat. Biotechnol.">
        <title>Sequencing wild and cultivated cassava and related species reveals extensive interspecific hybridization and genetic diversity.</title>
        <authorList>
            <person name="Bredeson J.V."/>
            <person name="Lyons J.B."/>
            <person name="Prochnik S.E."/>
            <person name="Wu G.A."/>
            <person name="Ha C.M."/>
            <person name="Edsinger-Gonzales E."/>
            <person name="Grimwood J."/>
            <person name="Schmutz J."/>
            <person name="Rabbi I.Y."/>
            <person name="Egesi C."/>
            <person name="Nauluvula P."/>
            <person name="Lebot V."/>
            <person name="Ndunguru J."/>
            <person name="Mkamilo G."/>
            <person name="Bart R.S."/>
            <person name="Setter T.L."/>
            <person name="Gleadow R.M."/>
            <person name="Kulakow P."/>
            <person name="Ferguson M.E."/>
            <person name="Rounsley S."/>
            <person name="Rokhsar D.S."/>
        </authorList>
    </citation>
    <scope>NUCLEOTIDE SEQUENCE [LARGE SCALE GENOMIC DNA]</scope>
    <source>
        <strain evidence="8">cv. AM560-2</strain>
    </source>
</reference>
<dbReference type="AlphaFoldDB" id="A0A2C9WAA8"/>
<dbReference type="InterPro" id="IPR001461">
    <property type="entry name" value="Aspartic_peptidase_A1"/>
</dbReference>
<evidence type="ECO:0000313" key="7">
    <source>
        <dbReference type="EMBL" id="OAY55842.1"/>
    </source>
</evidence>
<protein>
    <recommendedName>
        <fullName evidence="6">Peptidase A1 domain-containing protein</fullName>
    </recommendedName>
</protein>
<dbReference type="PANTHER" id="PTHR47965">
    <property type="entry name" value="ASPARTYL PROTEASE-RELATED"/>
    <property type="match status" value="1"/>
</dbReference>
<dbReference type="Pfam" id="PF14543">
    <property type="entry name" value="TAXi_N"/>
    <property type="match status" value="1"/>
</dbReference>
<dbReference type="InterPro" id="IPR033121">
    <property type="entry name" value="PEPTIDASE_A1"/>
</dbReference>
<gene>
    <name evidence="7" type="ORF">MANES_03G184100v8</name>
</gene>
<keyword evidence="3" id="KW-0964">Secreted</keyword>
<evidence type="ECO:0000256" key="5">
    <source>
        <dbReference type="SAM" id="SignalP"/>
    </source>
</evidence>
<dbReference type="InterPro" id="IPR032861">
    <property type="entry name" value="TAXi_N"/>
</dbReference>
<comment type="subcellular location">
    <subcellularLocation>
        <location evidence="1">Secreted</location>
        <location evidence="1">Extracellular space</location>
    </subcellularLocation>
</comment>
<feature type="signal peptide" evidence="5">
    <location>
        <begin position="1"/>
        <end position="23"/>
    </location>
</feature>
<feature type="domain" description="Peptidase A1" evidence="6">
    <location>
        <begin position="44"/>
        <end position="395"/>
    </location>
</feature>
<dbReference type="OMA" id="KWRIHGR"/>
<dbReference type="PROSITE" id="PS51767">
    <property type="entry name" value="PEPTIDASE_A1"/>
    <property type="match status" value="1"/>
</dbReference>
<dbReference type="InterPro" id="IPR032799">
    <property type="entry name" value="TAXi_C"/>
</dbReference>